<protein>
    <recommendedName>
        <fullName evidence="13">Dynein heavy chain ATP-binding dynein motor region domain-containing protein</fullName>
    </recommendedName>
</protein>
<evidence type="ECO:0000259" key="13">
    <source>
        <dbReference type="Pfam" id="PF12781"/>
    </source>
</evidence>
<dbReference type="AlphaFoldDB" id="A0A7S3NWT2"/>
<keyword evidence="4" id="KW-0677">Repeat</keyword>
<dbReference type="InterPro" id="IPR027417">
    <property type="entry name" value="P-loop_NTPase"/>
</dbReference>
<name>A0A7S3NWT2_EUPCR</name>
<dbReference type="EMBL" id="HBIK01020426">
    <property type="protein sequence ID" value="CAE0384684.1"/>
    <property type="molecule type" value="Transcribed_RNA"/>
</dbReference>
<evidence type="ECO:0000256" key="2">
    <source>
        <dbReference type="ARBA" id="ARBA00022490"/>
    </source>
</evidence>
<dbReference type="Gene3D" id="3.40.50.300">
    <property type="entry name" value="P-loop containing nucleotide triphosphate hydrolases"/>
    <property type="match status" value="1"/>
</dbReference>
<keyword evidence="2" id="KW-0963">Cytoplasm</keyword>
<organism evidence="14">
    <name type="scientific">Euplotes crassus</name>
    <dbReference type="NCBI Taxonomy" id="5936"/>
    <lineage>
        <taxon>Eukaryota</taxon>
        <taxon>Sar</taxon>
        <taxon>Alveolata</taxon>
        <taxon>Ciliophora</taxon>
        <taxon>Intramacronucleata</taxon>
        <taxon>Spirotrichea</taxon>
        <taxon>Hypotrichia</taxon>
        <taxon>Euplotida</taxon>
        <taxon>Euplotidae</taxon>
        <taxon>Moneuplotes</taxon>
    </lineage>
</organism>
<keyword evidence="5" id="KW-0547">Nucleotide-binding</keyword>
<evidence type="ECO:0000256" key="4">
    <source>
        <dbReference type="ARBA" id="ARBA00022737"/>
    </source>
</evidence>
<evidence type="ECO:0000256" key="8">
    <source>
        <dbReference type="ARBA" id="ARBA00023054"/>
    </source>
</evidence>
<evidence type="ECO:0000256" key="6">
    <source>
        <dbReference type="ARBA" id="ARBA00022840"/>
    </source>
</evidence>
<dbReference type="GO" id="GO:0030286">
    <property type="term" value="C:dynein complex"/>
    <property type="evidence" value="ECO:0007669"/>
    <property type="project" value="UniProtKB-KW"/>
</dbReference>
<comment type="subcellular location">
    <subcellularLocation>
        <location evidence="1">Cytoplasm</location>
        <location evidence="1">Cytoskeleton</location>
        <location evidence="1">Cilium axoneme</location>
    </subcellularLocation>
</comment>
<dbReference type="FunFam" id="3.40.50.300:FF:000049">
    <property type="entry name" value="Dynein, axonemal, heavy chain 5"/>
    <property type="match status" value="1"/>
</dbReference>
<keyword evidence="3" id="KW-0493">Microtubule</keyword>
<dbReference type="Pfam" id="PF12781">
    <property type="entry name" value="AAA_9"/>
    <property type="match status" value="1"/>
</dbReference>
<evidence type="ECO:0000256" key="7">
    <source>
        <dbReference type="ARBA" id="ARBA00023017"/>
    </source>
</evidence>
<dbReference type="GO" id="GO:0007018">
    <property type="term" value="P:microtubule-based movement"/>
    <property type="evidence" value="ECO:0007669"/>
    <property type="project" value="InterPro"/>
</dbReference>
<proteinExistence type="predicted"/>
<dbReference type="InterPro" id="IPR026983">
    <property type="entry name" value="DHC"/>
</dbReference>
<evidence type="ECO:0000256" key="11">
    <source>
        <dbReference type="ARBA" id="ARBA00023212"/>
    </source>
</evidence>
<reference evidence="14" key="1">
    <citation type="submission" date="2021-01" db="EMBL/GenBank/DDBJ databases">
        <authorList>
            <person name="Corre E."/>
            <person name="Pelletier E."/>
            <person name="Niang G."/>
            <person name="Scheremetjew M."/>
            <person name="Finn R."/>
            <person name="Kale V."/>
            <person name="Holt S."/>
            <person name="Cochrane G."/>
            <person name="Meng A."/>
            <person name="Brown T."/>
            <person name="Cohen L."/>
        </authorList>
    </citation>
    <scope>NUCLEOTIDE SEQUENCE</scope>
    <source>
        <strain evidence="14">CT5</strain>
    </source>
</reference>
<keyword evidence="10" id="KW-0505">Motor protein</keyword>
<gene>
    <name evidence="14" type="ORF">ECRA1380_LOCUS9647</name>
</gene>
<keyword evidence="6" id="KW-0067">ATP-binding</keyword>
<dbReference type="GO" id="GO:0045505">
    <property type="term" value="F:dynein intermediate chain binding"/>
    <property type="evidence" value="ECO:0007669"/>
    <property type="project" value="InterPro"/>
</dbReference>
<dbReference type="GO" id="GO:0051959">
    <property type="term" value="F:dynein light intermediate chain binding"/>
    <property type="evidence" value="ECO:0007669"/>
    <property type="project" value="InterPro"/>
</dbReference>
<dbReference type="PANTHER" id="PTHR22878:SF68">
    <property type="entry name" value="DYNEIN HEAVY CHAIN 6, AXONEMAL-LIKE"/>
    <property type="match status" value="1"/>
</dbReference>
<dbReference type="PANTHER" id="PTHR22878">
    <property type="entry name" value="DYNEIN HEAVY CHAIN 6, AXONEMAL-LIKE-RELATED"/>
    <property type="match status" value="1"/>
</dbReference>
<keyword evidence="8" id="KW-0175">Coiled coil</keyword>
<keyword evidence="12" id="KW-0966">Cell projection</keyword>
<keyword evidence="7" id="KW-0243">Dynein</keyword>
<dbReference type="GO" id="GO:0005874">
    <property type="term" value="C:microtubule"/>
    <property type="evidence" value="ECO:0007669"/>
    <property type="project" value="UniProtKB-KW"/>
</dbReference>
<dbReference type="GO" id="GO:0005524">
    <property type="term" value="F:ATP binding"/>
    <property type="evidence" value="ECO:0007669"/>
    <property type="project" value="UniProtKB-KW"/>
</dbReference>
<evidence type="ECO:0000256" key="3">
    <source>
        <dbReference type="ARBA" id="ARBA00022701"/>
    </source>
</evidence>
<accession>A0A7S3NWT2</accession>
<dbReference type="InterPro" id="IPR035706">
    <property type="entry name" value="AAA_9"/>
</dbReference>
<evidence type="ECO:0000256" key="5">
    <source>
        <dbReference type="ARBA" id="ARBA00022741"/>
    </source>
</evidence>
<keyword evidence="11" id="KW-0206">Cytoskeleton</keyword>
<sequence length="178" mass="20362">MGDPMKIMDWQIDKLPADSVSICNAIMIEKGIRKPLMIDPQLQGSTWLKNVSNREHDIQIVRISDPNILRTLETSIKMGYELIIEDIQETIDPLFEPVLSGEAAAAGTRRQIKIGDKMIDYDPNFKIYFVTFLANPHFLPETFIRVTVINFTVTEMGLSQQLLAEIVKIENEDVEKRK</sequence>
<dbReference type="GO" id="GO:0005930">
    <property type="term" value="C:axoneme"/>
    <property type="evidence" value="ECO:0007669"/>
    <property type="project" value="UniProtKB-SubCell"/>
</dbReference>
<evidence type="ECO:0000256" key="12">
    <source>
        <dbReference type="ARBA" id="ARBA00023273"/>
    </source>
</evidence>
<evidence type="ECO:0000256" key="1">
    <source>
        <dbReference type="ARBA" id="ARBA00004430"/>
    </source>
</evidence>
<feature type="domain" description="Dynein heavy chain ATP-binding dynein motor region" evidence="13">
    <location>
        <begin position="9"/>
        <end position="178"/>
    </location>
</feature>
<evidence type="ECO:0000256" key="9">
    <source>
        <dbReference type="ARBA" id="ARBA00023069"/>
    </source>
</evidence>
<keyword evidence="9" id="KW-0969">Cilium</keyword>
<evidence type="ECO:0000256" key="10">
    <source>
        <dbReference type="ARBA" id="ARBA00023175"/>
    </source>
</evidence>
<evidence type="ECO:0000313" key="14">
    <source>
        <dbReference type="EMBL" id="CAE0384684.1"/>
    </source>
</evidence>